<dbReference type="Proteomes" id="UP001342631">
    <property type="component" value="Unassembled WGS sequence"/>
</dbReference>
<dbReference type="PANTHER" id="PTHR15032">
    <property type="entry name" value="N-ACYL-PHOSPHATIDYLETHANOLAMINE-HYDROLYZING PHOSPHOLIPASE D"/>
    <property type="match status" value="1"/>
</dbReference>
<sequence length="368" mass="40324">MPGANVGVRHPRMPTVSDSARRAGLRLERSQASRQFQGQGFRNTAPVGPGLQGNPLPLLGEYFFGGTQRTPPAPLPVDDPRGAWGRAPDTGLRVTWLGHSTMLLEVDGARVLTDPVFGDRASPVSFAGPRRFHATPVPVDALPDLDAVLVSHDHYDHLCRTTIQALAKRRVPFVTALGVGRHLEAFGVAPELITELDWWEEHRVGPVAFRAAPSQHFSGRGLGDRNTTLWASWVLTTDKHRLFFSGDTGLTTEFEEIGRRCGPFDLVMLEVGAFHPSWGGIHLGPENALKAHAMLGGGTLMPVHWGTFNLALHAWDEPAETLVRLATEQQVRLFTPGLGRSLEPSRVEGVTPWWREVGEPRLVPRLAP</sequence>
<dbReference type="InterPro" id="IPR036866">
    <property type="entry name" value="RibonucZ/Hydroxyglut_hydro"/>
</dbReference>
<feature type="region of interest" description="Disordered" evidence="1">
    <location>
        <begin position="1"/>
        <end position="21"/>
    </location>
</feature>
<organism evidence="3 4">
    <name type="scientific">Corallococcus caeni</name>
    <dbReference type="NCBI Taxonomy" id="3082388"/>
    <lineage>
        <taxon>Bacteria</taxon>
        <taxon>Pseudomonadati</taxon>
        <taxon>Myxococcota</taxon>
        <taxon>Myxococcia</taxon>
        <taxon>Myxococcales</taxon>
        <taxon>Cystobacterineae</taxon>
        <taxon>Myxococcaceae</taxon>
        <taxon>Corallococcus</taxon>
    </lineage>
</organism>
<evidence type="ECO:0000313" key="3">
    <source>
        <dbReference type="EMBL" id="GMU03985.1"/>
    </source>
</evidence>
<dbReference type="SUPFAM" id="SSF56281">
    <property type="entry name" value="Metallo-hydrolase/oxidoreductase"/>
    <property type="match status" value="1"/>
</dbReference>
<reference evidence="3 4" key="1">
    <citation type="journal article" date="2024" name="Arch. Microbiol.">
        <title>Corallococcus caeni sp. nov., a novel myxobacterium isolated from activated sludge.</title>
        <authorList>
            <person name="Tomita S."/>
            <person name="Nakai R."/>
            <person name="Kuroda K."/>
            <person name="Kurashita H."/>
            <person name="Hatamoto M."/>
            <person name="Yamaguchi T."/>
            <person name="Narihiro T."/>
        </authorList>
    </citation>
    <scope>NUCLEOTIDE SEQUENCE [LARGE SCALE GENOMIC DNA]</scope>
    <source>
        <strain evidence="3 4">NO1</strain>
    </source>
</reference>
<feature type="region of interest" description="Disordered" evidence="1">
    <location>
        <begin position="31"/>
        <end position="50"/>
    </location>
</feature>
<evidence type="ECO:0000256" key="1">
    <source>
        <dbReference type="SAM" id="MobiDB-lite"/>
    </source>
</evidence>
<evidence type="ECO:0000313" key="4">
    <source>
        <dbReference type="Proteomes" id="UP001342631"/>
    </source>
</evidence>
<dbReference type="InterPro" id="IPR001279">
    <property type="entry name" value="Metallo-B-lactamas"/>
</dbReference>
<gene>
    <name evidence="3" type="ORF">ASNO1_02370</name>
</gene>
<proteinExistence type="predicted"/>
<dbReference type="EMBL" id="BTTX01000001">
    <property type="protein sequence ID" value="GMU03985.1"/>
    <property type="molecule type" value="Genomic_DNA"/>
</dbReference>
<dbReference type="PANTHER" id="PTHR15032:SF4">
    <property type="entry name" value="N-ACYL-PHOSPHATIDYLETHANOLAMINE-HYDROLYZING PHOSPHOLIPASE D"/>
    <property type="match status" value="1"/>
</dbReference>
<name>A0ABQ6QIV3_9BACT</name>
<evidence type="ECO:0000259" key="2">
    <source>
        <dbReference type="Pfam" id="PF12706"/>
    </source>
</evidence>
<feature type="domain" description="Metallo-beta-lactamase" evidence="2">
    <location>
        <begin position="110"/>
        <end position="305"/>
    </location>
</feature>
<dbReference type="Gene3D" id="3.60.15.10">
    <property type="entry name" value="Ribonuclease Z/Hydroxyacylglutathione hydrolase-like"/>
    <property type="match status" value="1"/>
</dbReference>
<feature type="compositionally biased region" description="Polar residues" evidence="1">
    <location>
        <begin position="32"/>
        <end position="42"/>
    </location>
</feature>
<dbReference type="Pfam" id="PF12706">
    <property type="entry name" value="Lactamase_B_2"/>
    <property type="match status" value="1"/>
</dbReference>
<comment type="caution">
    <text evidence="3">The sequence shown here is derived from an EMBL/GenBank/DDBJ whole genome shotgun (WGS) entry which is preliminary data.</text>
</comment>
<keyword evidence="4" id="KW-1185">Reference proteome</keyword>
<protein>
    <submittedName>
        <fullName evidence="3">MBL fold metallo-hydrolase</fullName>
    </submittedName>
</protein>
<accession>A0ABQ6QIV3</accession>